<protein>
    <recommendedName>
        <fullName evidence="1">SET domain-containing protein</fullName>
    </recommendedName>
</protein>
<dbReference type="Proteomes" id="UP000326924">
    <property type="component" value="Unassembled WGS sequence"/>
</dbReference>
<evidence type="ECO:0000313" key="2">
    <source>
        <dbReference type="EMBL" id="KAA8892903.1"/>
    </source>
</evidence>
<dbReference type="OrthoDB" id="341421at2759"/>
<name>A0A5J5ECC4_9PEZI</name>
<dbReference type="PROSITE" id="PS50280">
    <property type="entry name" value="SET"/>
    <property type="match status" value="1"/>
</dbReference>
<dbReference type="Pfam" id="PF00856">
    <property type="entry name" value="SET"/>
    <property type="match status" value="1"/>
</dbReference>
<sequence>MAQPAPPQHTNFATWAVSTHGLKTTSIAPALIPGAGLGVIATADIPAGTVIAVTPRAALLNRDTVRSFAPLLPAAEALGTHALLALALAVERRNQKNPWWTWMQTFPSLSEGLRGLPLLWSEAEKALLPRSARRLLTAMETRLKTDWAAVRAVAMVHEATFRWAWAVVNTRTLFYPHRARRGEEDKGGNMTMCPFIDYFNHTSLPTACTATLTEAGYSVTTTTDISCGEEIFVAYGHHSSDFLLVEYGFVPESNHWDALLLDPWLEPLLAKRETLLREQGYWRNWVLDKSGWCYRTEVAVRLLVAGEGRWWRFLAGEEGGEIESAKVKGVIGGIVTAVEEESKEALGKGGEGEVFEMVKQRWGQVNGILEEVRKTLEE</sequence>
<comment type="caution">
    <text evidence="2">The sequence shown here is derived from an EMBL/GenBank/DDBJ whole genome shotgun (WGS) entry which is preliminary data.</text>
</comment>
<accession>A0A5J5ECC4</accession>
<dbReference type="InterPro" id="IPR044429">
    <property type="entry name" value="SETD4_SET"/>
</dbReference>
<proteinExistence type="predicted"/>
<dbReference type="AlphaFoldDB" id="A0A5J5ECC4"/>
<dbReference type="InParanoid" id="A0A5J5ECC4"/>
<gene>
    <name evidence="2" type="ORF">FN846DRAFT_981283</name>
</gene>
<dbReference type="InterPro" id="IPR046341">
    <property type="entry name" value="SET_dom_sf"/>
</dbReference>
<dbReference type="Gene3D" id="3.90.1410.10">
    <property type="entry name" value="set domain protein methyltransferase, domain 1"/>
    <property type="match status" value="1"/>
</dbReference>
<dbReference type="PANTHER" id="PTHR13271:SF137">
    <property type="entry name" value="SET DOMAIN-CONTAINING PROTEIN"/>
    <property type="match status" value="1"/>
</dbReference>
<reference evidence="2 3" key="1">
    <citation type="submission" date="2019-09" db="EMBL/GenBank/DDBJ databases">
        <title>Draft genome of the ectomycorrhizal ascomycete Sphaerosporella brunnea.</title>
        <authorList>
            <consortium name="DOE Joint Genome Institute"/>
            <person name="Benucci G.M."/>
            <person name="Marozzi G."/>
            <person name="Antonielli L."/>
            <person name="Sanchez S."/>
            <person name="Marco P."/>
            <person name="Wang X."/>
            <person name="Falini L.B."/>
            <person name="Barry K."/>
            <person name="Haridas S."/>
            <person name="Lipzen A."/>
            <person name="Labutti K."/>
            <person name="Grigoriev I.V."/>
            <person name="Murat C."/>
            <person name="Martin F."/>
            <person name="Albertini E."/>
            <person name="Donnini D."/>
            <person name="Bonito G."/>
        </authorList>
    </citation>
    <scope>NUCLEOTIDE SEQUENCE [LARGE SCALE GENOMIC DNA]</scope>
    <source>
        <strain evidence="2 3">Sb_GMNB300</strain>
    </source>
</reference>
<dbReference type="InterPro" id="IPR050600">
    <property type="entry name" value="SETD3_SETD6_MTase"/>
</dbReference>
<dbReference type="InterPro" id="IPR001214">
    <property type="entry name" value="SET_dom"/>
</dbReference>
<dbReference type="PANTHER" id="PTHR13271">
    <property type="entry name" value="UNCHARACTERIZED PUTATIVE METHYLTRANSFERASE"/>
    <property type="match status" value="1"/>
</dbReference>
<dbReference type="GO" id="GO:0016279">
    <property type="term" value="F:protein-lysine N-methyltransferase activity"/>
    <property type="evidence" value="ECO:0007669"/>
    <property type="project" value="InterPro"/>
</dbReference>
<dbReference type="FunCoup" id="A0A5J5ECC4">
    <property type="interactions" value="66"/>
</dbReference>
<organism evidence="2 3">
    <name type="scientific">Sphaerosporella brunnea</name>
    <dbReference type="NCBI Taxonomy" id="1250544"/>
    <lineage>
        <taxon>Eukaryota</taxon>
        <taxon>Fungi</taxon>
        <taxon>Dikarya</taxon>
        <taxon>Ascomycota</taxon>
        <taxon>Pezizomycotina</taxon>
        <taxon>Pezizomycetes</taxon>
        <taxon>Pezizales</taxon>
        <taxon>Pyronemataceae</taxon>
        <taxon>Sphaerosporella</taxon>
    </lineage>
</organism>
<dbReference type="EMBL" id="VXIS01000550">
    <property type="protein sequence ID" value="KAA8892903.1"/>
    <property type="molecule type" value="Genomic_DNA"/>
</dbReference>
<evidence type="ECO:0000313" key="3">
    <source>
        <dbReference type="Proteomes" id="UP000326924"/>
    </source>
</evidence>
<feature type="domain" description="SET" evidence="1">
    <location>
        <begin position="20"/>
        <end position="236"/>
    </location>
</feature>
<evidence type="ECO:0000259" key="1">
    <source>
        <dbReference type="PROSITE" id="PS50280"/>
    </source>
</evidence>
<dbReference type="CDD" id="cd19177">
    <property type="entry name" value="SET_SETD4"/>
    <property type="match status" value="1"/>
</dbReference>
<keyword evidence="3" id="KW-1185">Reference proteome</keyword>
<dbReference type="SUPFAM" id="SSF82199">
    <property type="entry name" value="SET domain"/>
    <property type="match status" value="1"/>
</dbReference>